<gene>
    <name evidence="1" type="ORF">SM0020_27016</name>
</gene>
<evidence type="ECO:0000313" key="1">
    <source>
        <dbReference type="EMBL" id="EHK74762.1"/>
    </source>
</evidence>
<reference evidence="1 2" key="1">
    <citation type="journal article" date="2012" name="J. Bacteriol.">
        <title>Draft Genome Sequence of Sinorhizobium meliloti CCNWSX0020, a Nitrogen-Fixing Symbiont with Copper Tolerance Capability Isolated from Lead-Zinc Mine Tailings.</title>
        <authorList>
            <person name="Li Z."/>
            <person name="Ma Z."/>
            <person name="Hao X."/>
            <person name="Wei G."/>
        </authorList>
    </citation>
    <scope>NUCLEOTIDE SEQUENCE [LARGE SCALE GENOMIC DNA]</scope>
    <source>
        <strain evidence="1 2">CCNWSX0020</strain>
    </source>
</reference>
<dbReference type="EMBL" id="AGVV01000077">
    <property type="protein sequence ID" value="EHK74762.1"/>
    <property type="molecule type" value="Genomic_DNA"/>
</dbReference>
<protein>
    <submittedName>
        <fullName evidence="1">Uncharacterized protein</fullName>
    </submittedName>
</protein>
<sequence>MPATISHKGVARLSRATSTLAGGFMSSRSLGTVARTIVDIVPYAGFRAFYFLRSAVWLLVAACRNVDATVSMLMLNWCEQKPDRDRVIAVGEEVDRIVSKTDTMV</sequence>
<dbReference type="AlphaFoldDB" id="H0G7C1"/>
<evidence type="ECO:0000313" key="2">
    <source>
        <dbReference type="Proteomes" id="UP000004038"/>
    </source>
</evidence>
<organism evidence="1 2">
    <name type="scientific">Sinorhizobium meliloti CCNWSX0020</name>
    <dbReference type="NCBI Taxonomy" id="1107881"/>
    <lineage>
        <taxon>Bacteria</taxon>
        <taxon>Pseudomonadati</taxon>
        <taxon>Pseudomonadota</taxon>
        <taxon>Alphaproteobacteria</taxon>
        <taxon>Hyphomicrobiales</taxon>
        <taxon>Rhizobiaceae</taxon>
        <taxon>Sinorhizobium/Ensifer group</taxon>
        <taxon>Sinorhizobium</taxon>
    </lineage>
</organism>
<dbReference type="Proteomes" id="UP000004038">
    <property type="component" value="Unassembled WGS sequence"/>
</dbReference>
<proteinExistence type="predicted"/>
<dbReference type="PATRIC" id="fig|1107881.3.peg.5478"/>
<name>H0G7C1_RHIML</name>
<accession>H0G7C1</accession>